<feature type="domain" description="DJ-1/PfpI" evidence="1">
    <location>
        <begin position="5"/>
        <end position="170"/>
    </location>
</feature>
<dbReference type="EMBL" id="ASRX01000091">
    <property type="protein sequence ID" value="EYF01047.1"/>
    <property type="molecule type" value="Genomic_DNA"/>
</dbReference>
<organism evidence="2 3">
    <name type="scientific">Chondromyces apiculatus DSM 436</name>
    <dbReference type="NCBI Taxonomy" id="1192034"/>
    <lineage>
        <taxon>Bacteria</taxon>
        <taxon>Pseudomonadati</taxon>
        <taxon>Myxococcota</taxon>
        <taxon>Polyangia</taxon>
        <taxon>Polyangiales</taxon>
        <taxon>Polyangiaceae</taxon>
        <taxon>Chondromyces</taxon>
    </lineage>
</organism>
<evidence type="ECO:0000313" key="2">
    <source>
        <dbReference type="EMBL" id="EYF01047.1"/>
    </source>
</evidence>
<name>A0A017SWE5_9BACT</name>
<dbReference type="AlphaFoldDB" id="A0A017SWE5"/>
<dbReference type="OrthoDB" id="6003696at2"/>
<dbReference type="CDD" id="cd03140">
    <property type="entry name" value="GATase1_PfpI_3"/>
    <property type="match status" value="1"/>
</dbReference>
<dbReference type="Gene3D" id="3.40.50.880">
    <property type="match status" value="1"/>
</dbReference>
<accession>A0A017SWE5</accession>
<dbReference type="Pfam" id="PF01965">
    <property type="entry name" value="DJ-1_PfpI"/>
    <property type="match status" value="1"/>
</dbReference>
<protein>
    <submittedName>
        <fullName evidence="2">ThiJ/PfpI family protein</fullName>
    </submittedName>
</protein>
<dbReference type="STRING" id="1192034.CAP_8760"/>
<dbReference type="eggNOG" id="COG0693">
    <property type="taxonomic scope" value="Bacteria"/>
</dbReference>
<dbReference type="InterPro" id="IPR050325">
    <property type="entry name" value="Prot/Nucl_acid_deglycase"/>
</dbReference>
<dbReference type="InterPro" id="IPR029062">
    <property type="entry name" value="Class_I_gatase-like"/>
</dbReference>
<reference evidence="2 3" key="1">
    <citation type="submission" date="2013-05" db="EMBL/GenBank/DDBJ databases">
        <title>Genome assembly of Chondromyces apiculatus DSM 436.</title>
        <authorList>
            <person name="Sharma G."/>
            <person name="Khatri I."/>
            <person name="Kaur C."/>
            <person name="Mayilraj S."/>
            <person name="Subramanian S."/>
        </authorList>
    </citation>
    <scope>NUCLEOTIDE SEQUENCE [LARGE SCALE GENOMIC DNA]</scope>
    <source>
        <strain evidence="2 3">DSM 436</strain>
    </source>
</reference>
<gene>
    <name evidence="2" type="ORF">CAP_8760</name>
</gene>
<dbReference type="GO" id="GO:0005737">
    <property type="term" value="C:cytoplasm"/>
    <property type="evidence" value="ECO:0007669"/>
    <property type="project" value="TreeGrafter"/>
</dbReference>
<dbReference type="RefSeq" id="WP_044250077.1">
    <property type="nucleotide sequence ID" value="NZ_ASRX01000091.1"/>
</dbReference>
<dbReference type="PANTHER" id="PTHR48094">
    <property type="entry name" value="PROTEIN/NUCLEIC ACID DEGLYCASE DJ-1-RELATED"/>
    <property type="match status" value="1"/>
</dbReference>
<dbReference type="SUPFAM" id="SSF52317">
    <property type="entry name" value="Class I glutamine amidotransferase-like"/>
    <property type="match status" value="1"/>
</dbReference>
<sequence length="206" mass="22097">MTTRTVHLFIFDTLADWEAGYAIARLNQPEFQKVPHEVRTVGLTRAPVRSMGGVTMTPDLTLDEVRAEDSAMLILPGGAVWDGEGIPAAVEKARALLAAGVPVAAICGATAGLAREGLLDDRDHTSNAAEYLQATGYKGGARYKQVPAVSDGNLVTASSIGALEFAREIFTVLDVYPKEVTDAWFGLFKTGEARYFHALMELAQQA</sequence>
<dbReference type="Proteomes" id="UP000019678">
    <property type="component" value="Unassembled WGS sequence"/>
</dbReference>
<keyword evidence="3" id="KW-1185">Reference proteome</keyword>
<dbReference type="PANTHER" id="PTHR48094:SF19">
    <property type="entry name" value="DJ-1_PFPI DOMAIN-CONTAINING PROTEIN"/>
    <property type="match status" value="1"/>
</dbReference>
<dbReference type="InterPro" id="IPR002818">
    <property type="entry name" value="DJ-1/PfpI"/>
</dbReference>
<proteinExistence type="predicted"/>
<evidence type="ECO:0000313" key="3">
    <source>
        <dbReference type="Proteomes" id="UP000019678"/>
    </source>
</evidence>
<comment type="caution">
    <text evidence="2">The sequence shown here is derived from an EMBL/GenBank/DDBJ whole genome shotgun (WGS) entry which is preliminary data.</text>
</comment>
<evidence type="ECO:0000259" key="1">
    <source>
        <dbReference type="Pfam" id="PF01965"/>
    </source>
</evidence>